<dbReference type="OrthoDB" id="5759645at2"/>
<dbReference type="AlphaFoldDB" id="A0A1W1HE61"/>
<keyword evidence="2" id="KW-1185">Reference proteome</keyword>
<evidence type="ECO:0000313" key="2">
    <source>
        <dbReference type="Proteomes" id="UP000191931"/>
    </source>
</evidence>
<dbReference type="EMBL" id="FWEV01000155">
    <property type="protein sequence ID" value="SLM30678.1"/>
    <property type="molecule type" value="Genomic_DNA"/>
</dbReference>
<evidence type="ECO:0000313" key="1">
    <source>
        <dbReference type="EMBL" id="SLM30678.1"/>
    </source>
</evidence>
<sequence>MENNTETKNEERTGWHRLLGLMMTPLFEKLGCEVTVEVDLSLKKQLLDVVVVRKHSSVLFDDLNPDYYEGFENLNEHNLISFKSFREVFNMDALEELYGHFTNYKKMKNLKEENNINLYAVTNHFPETLFNRFKETKLIEAIEKNKVYDLKVLTPVRFIITKDSNHPILGLFSNNIKQIILSRERLQHDGWLLQHTSTYLNKLYDHYNLQGVDMPYTREMFVKENYPEHYGQFLLGKQEGWQGGLQKGRQEGRQEGWQKGMQKGELTGKIQLLQQILKQPVSPKEALLAKNIDELQNIYIILEKEWKQVQN</sequence>
<dbReference type="RefSeq" id="WP_139786897.1">
    <property type="nucleotide sequence ID" value="NZ_LT828564.1"/>
</dbReference>
<gene>
    <name evidence="1" type="ORF">MTBBW1_2380002</name>
</gene>
<evidence type="ECO:0008006" key="3">
    <source>
        <dbReference type="Google" id="ProtNLM"/>
    </source>
</evidence>
<accession>A0A1W1HE61</accession>
<name>A0A1W1HE61_9BACT</name>
<dbReference type="Proteomes" id="UP000191931">
    <property type="component" value="Unassembled WGS sequence"/>
</dbReference>
<reference evidence="1 2" key="1">
    <citation type="submission" date="2017-03" db="EMBL/GenBank/DDBJ databases">
        <authorList>
            <person name="Afonso C.L."/>
            <person name="Miller P.J."/>
            <person name="Scott M.A."/>
            <person name="Spackman E."/>
            <person name="Goraichik I."/>
            <person name="Dimitrov K.M."/>
            <person name="Suarez D.L."/>
            <person name="Swayne D.E."/>
        </authorList>
    </citation>
    <scope>NUCLEOTIDE SEQUENCE [LARGE SCALE GENOMIC DNA]</scope>
    <source>
        <strain evidence="1">PRJEB14757</strain>
    </source>
</reference>
<organism evidence="1 2">
    <name type="scientific">Desulfamplus magnetovallimortis</name>
    <dbReference type="NCBI Taxonomy" id="1246637"/>
    <lineage>
        <taxon>Bacteria</taxon>
        <taxon>Pseudomonadati</taxon>
        <taxon>Thermodesulfobacteriota</taxon>
        <taxon>Desulfobacteria</taxon>
        <taxon>Desulfobacterales</taxon>
        <taxon>Desulfobacteraceae</taxon>
        <taxon>Desulfamplus</taxon>
    </lineage>
</organism>
<proteinExistence type="predicted"/>
<protein>
    <recommendedName>
        <fullName evidence="3">Essential protein Yae1 N-terminal domain-containing protein</fullName>
    </recommendedName>
</protein>